<keyword evidence="26" id="KW-1185">Reference proteome</keyword>
<evidence type="ECO:0000256" key="8">
    <source>
        <dbReference type="ARBA" id="ARBA00022679"/>
    </source>
</evidence>
<evidence type="ECO:0000256" key="9">
    <source>
        <dbReference type="ARBA" id="ARBA00022692"/>
    </source>
</evidence>
<evidence type="ECO:0000259" key="24">
    <source>
        <dbReference type="PROSITE" id="PS50011"/>
    </source>
</evidence>
<dbReference type="AlphaFoldDB" id="A0ABD1MNX0"/>
<name>A0ABD1MNX0_9FABA</name>
<feature type="transmembrane region" description="Helical" evidence="22">
    <location>
        <begin position="464"/>
        <end position="483"/>
    </location>
</feature>
<keyword evidence="14 21" id="KW-0067">ATP-binding</keyword>
<comment type="catalytic activity">
    <reaction evidence="20">
        <text>L-seryl-[protein] + ATP = O-phospho-L-seryl-[protein] + ADP + H(+)</text>
        <dbReference type="Rhea" id="RHEA:17989"/>
        <dbReference type="Rhea" id="RHEA-COMP:9863"/>
        <dbReference type="Rhea" id="RHEA-COMP:11604"/>
        <dbReference type="ChEBI" id="CHEBI:15378"/>
        <dbReference type="ChEBI" id="CHEBI:29999"/>
        <dbReference type="ChEBI" id="CHEBI:30616"/>
        <dbReference type="ChEBI" id="CHEBI:83421"/>
        <dbReference type="ChEBI" id="CHEBI:456216"/>
        <dbReference type="EC" id="2.7.11.1"/>
    </reaction>
</comment>
<dbReference type="SUPFAM" id="SSF56112">
    <property type="entry name" value="Protein kinase-like (PK-like)"/>
    <property type="match status" value="1"/>
</dbReference>
<dbReference type="EMBL" id="JBGMDY010000004">
    <property type="protein sequence ID" value="KAL2337497.1"/>
    <property type="molecule type" value="Genomic_DNA"/>
</dbReference>
<evidence type="ECO:0000256" key="21">
    <source>
        <dbReference type="PROSITE-ProRule" id="PRU10141"/>
    </source>
</evidence>
<evidence type="ECO:0000256" key="5">
    <source>
        <dbReference type="ARBA" id="ARBA00022527"/>
    </source>
</evidence>
<dbReference type="PANTHER" id="PTHR27000:SF791">
    <property type="entry name" value="LRR RECEPTOR-LIKE KINASE FAMILY PROTEIN"/>
    <property type="match status" value="1"/>
</dbReference>
<organism evidence="25 26">
    <name type="scientific">Flemingia macrophylla</name>
    <dbReference type="NCBI Taxonomy" id="520843"/>
    <lineage>
        <taxon>Eukaryota</taxon>
        <taxon>Viridiplantae</taxon>
        <taxon>Streptophyta</taxon>
        <taxon>Embryophyta</taxon>
        <taxon>Tracheophyta</taxon>
        <taxon>Spermatophyta</taxon>
        <taxon>Magnoliopsida</taxon>
        <taxon>eudicotyledons</taxon>
        <taxon>Gunneridae</taxon>
        <taxon>Pentapetalae</taxon>
        <taxon>rosids</taxon>
        <taxon>fabids</taxon>
        <taxon>Fabales</taxon>
        <taxon>Fabaceae</taxon>
        <taxon>Papilionoideae</taxon>
        <taxon>50 kb inversion clade</taxon>
        <taxon>NPAAA clade</taxon>
        <taxon>indigoferoid/millettioid clade</taxon>
        <taxon>Phaseoleae</taxon>
        <taxon>Flemingia</taxon>
    </lineage>
</organism>
<dbReference type="PRINTS" id="PR00019">
    <property type="entry name" value="LEURICHRPT"/>
</dbReference>
<keyword evidence="10 23" id="KW-0732">Signal</keyword>
<dbReference type="Pfam" id="PF13855">
    <property type="entry name" value="LRR_8"/>
    <property type="match status" value="1"/>
</dbReference>
<evidence type="ECO:0000256" key="18">
    <source>
        <dbReference type="ARBA" id="ARBA00023180"/>
    </source>
</evidence>
<evidence type="ECO:0000256" key="11">
    <source>
        <dbReference type="ARBA" id="ARBA00022737"/>
    </source>
</evidence>
<dbReference type="Proteomes" id="UP001603857">
    <property type="component" value="Unassembled WGS sequence"/>
</dbReference>
<dbReference type="PROSITE" id="PS50011">
    <property type="entry name" value="PROTEIN_KINASE_DOM"/>
    <property type="match status" value="1"/>
</dbReference>
<evidence type="ECO:0000256" key="7">
    <source>
        <dbReference type="ARBA" id="ARBA00022614"/>
    </source>
</evidence>
<dbReference type="PROSITE" id="PS00107">
    <property type="entry name" value="PROTEIN_KINASE_ATP"/>
    <property type="match status" value="1"/>
</dbReference>
<keyword evidence="5" id="KW-0723">Serine/threonine-protein kinase</keyword>
<keyword evidence="6" id="KW-0597">Phosphoprotein</keyword>
<feature type="domain" description="Protein kinase" evidence="24">
    <location>
        <begin position="524"/>
        <end position="794"/>
    </location>
</feature>
<dbReference type="FunFam" id="3.80.10.10:FF:000383">
    <property type="entry name" value="Leucine-rich repeat receptor protein kinase EMS1"/>
    <property type="match status" value="1"/>
</dbReference>
<keyword evidence="13" id="KW-0418">Kinase</keyword>
<evidence type="ECO:0000256" key="4">
    <source>
        <dbReference type="ARBA" id="ARBA00022475"/>
    </source>
</evidence>
<evidence type="ECO:0000256" key="10">
    <source>
        <dbReference type="ARBA" id="ARBA00022729"/>
    </source>
</evidence>
<dbReference type="InterPro" id="IPR011009">
    <property type="entry name" value="Kinase-like_dom_sf"/>
</dbReference>
<dbReference type="GO" id="GO:0004674">
    <property type="term" value="F:protein serine/threonine kinase activity"/>
    <property type="evidence" value="ECO:0007669"/>
    <property type="project" value="UniProtKB-KW"/>
</dbReference>
<dbReference type="FunFam" id="3.30.200.20:FF:000309">
    <property type="entry name" value="Leucine-rich repeat receptor protein kinase MSP1"/>
    <property type="match status" value="1"/>
</dbReference>
<dbReference type="PROSITE" id="PS00109">
    <property type="entry name" value="PROTEIN_KINASE_TYR"/>
    <property type="match status" value="1"/>
</dbReference>
<dbReference type="InterPro" id="IPR008266">
    <property type="entry name" value="Tyr_kinase_AS"/>
</dbReference>
<keyword evidence="7" id="KW-0433">Leucine-rich repeat</keyword>
<dbReference type="InterPro" id="IPR003591">
    <property type="entry name" value="Leu-rich_rpt_typical-subtyp"/>
</dbReference>
<dbReference type="InterPro" id="IPR032675">
    <property type="entry name" value="LRR_dom_sf"/>
</dbReference>
<dbReference type="Pfam" id="PF00069">
    <property type="entry name" value="Pkinase"/>
    <property type="match status" value="1"/>
</dbReference>
<comment type="caution">
    <text evidence="25">The sequence shown here is derived from an EMBL/GenBank/DDBJ whole genome shotgun (WGS) entry which is preliminary data.</text>
</comment>
<evidence type="ECO:0000256" key="13">
    <source>
        <dbReference type="ARBA" id="ARBA00022777"/>
    </source>
</evidence>
<keyword evidence="18" id="KW-0325">Glycoprotein</keyword>
<dbReference type="InterPro" id="IPR001611">
    <property type="entry name" value="Leu-rich_rpt"/>
</dbReference>
<evidence type="ECO:0000256" key="1">
    <source>
        <dbReference type="ARBA" id="ARBA00004236"/>
    </source>
</evidence>
<dbReference type="EC" id="2.7.11.1" evidence="3"/>
<dbReference type="PANTHER" id="PTHR27000">
    <property type="entry name" value="LEUCINE-RICH REPEAT RECEPTOR-LIKE PROTEIN KINASE FAMILY PROTEIN-RELATED"/>
    <property type="match status" value="1"/>
</dbReference>
<evidence type="ECO:0000256" key="2">
    <source>
        <dbReference type="ARBA" id="ARBA00004479"/>
    </source>
</evidence>
<keyword evidence="12 21" id="KW-0547">Nucleotide-binding</keyword>
<dbReference type="InterPro" id="IPR000719">
    <property type="entry name" value="Prot_kinase_dom"/>
</dbReference>
<reference evidence="25 26" key="1">
    <citation type="submission" date="2024-08" db="EMBL/GenBank/DDBJ databases">
        <title>Insights into the chromosomal genome structure of Flemingia macrophylla.</title>
        <authorList>
            <person name="Ding Y."/>
            <person name="Zhao Y."/>
            <person name="Bi W."/>
            <person name="Wu M."/>
            <person name="Zhao G."/>
            <person name="Gong Y."/>
            <person name="Li W."/>
            <person name="Zhang P."/>
        </authorList>
    </citation>
    <scope>NUCLEOTIDE SEQUENCE [LARGE SCALE GENOMIC DNA]</scope>
    <source>
        <strain evidence="25">DYQJB</strain>
        <tissue evidence="25">Leaf</tissue>
    </source>
</reference>
<dbReference type="GO" id="GO:0005524">
    <property type="term" value="F:ATP binding"/>
    <property type="evidence" value="ECO:0007669"/>
    <property type="project" value="UniProtKB-UniRule"/>
</dbReference>
<evidence type="ECO:0000256" key="15">
    <source>
        <dbReference type="ARBA" id="ARBA00022989"/>
    </source>
</evidence>
<protein>
    <recommendedName>
        <fullName evidence="3">non-specific serine/threonine protein kinase</fullName>
        <ecNumber evidence="3">2.7.11.1</ecNumber>
    </recommendedName>
</protein>
<dbReference type="Gene3D" id="1.10.510.10">
    <property type="entry name" value="Transferase(Phosphotransferase) domain 1"/>
    <property type="match status" value="1"/>
</dbReference>
<proteinExistence type="predicted"/>
<feature type="chain" id="PRO_5044888768" description="non-specific serine/threonine protein kinase" evidence="23">
    <location>
        <begin position="23"/>
        <end position="971"/>
    </location>
</feature>
<keyword evidence="17" id="KW-0675">Receptor</keyword>
<sequence length="971" mass="109051">MGRCVWSLIIIYSSLIVATVVAAASSVNHEEERQALLQSGWWNDYRNISNHCHWKGIYCNEAASVTGIDASDLTIPPSKELRRIQKLNLNAFPHLEFLYLNGMGLTGTIPQDISSLKNLTMLDLSSNRLHGSMPIQLANLMRLSYLSLFNNSLTGSIPSILGQLKNLHYLFLDSNKLEGSVPIELGNLTNLMKLYLSRNLLTSSLPSTLGQLENLTTFHFQYNQITGPIPVEFGNLASLEELYFSNNFLTGSIPYTLGRLVHLKHLFLDSNMIEGHIPAELGNLSNLEVLQLSHNKLSGLISPKLFQMDNLSFLDLSSNQLYGSIPLNTMKCTNLKTIDLSCNLFNGSITSQIGCVNVLKLSHNFLTGEIPSFWRMSFKLTNLDLSYNNLTGKLQKELASLSFINLSYNSFDFSQDLSSKSKIPDYCYFLESSLINYHMPNFTYCNLVHEADYDQTSKSVPLKLIVFPIICLILLVLFSILYFTKCAPKAKCEGISTKNGNLFSIWNYDGKIAFEDIIEATEDFHIKYCIGTGAYGNVYKAHLPTGNIVALKKLHQIEAQNPSFDKSFLNEIKMLTEIRHRNIIKLYGFCLHNRCMFLVYQYMEGGSLFYALNNDEEATKLNWSKRVNIIKGMAQALSYMHHDCIPPIVHRDVTSSNVLLNSQLEAFLSDFGTARFLDTNSSNHTMVVGTYGYIAPELAYTFNVTKKCDVYSFGVVALETLMGKHPGEIISTLSKPTTQNMLLKGLLDSRLPLPHSQKEAKDIMLMVNIALACLSSEPKYRPSMQQVVEEFSSFKLENFKSILSTKWPLEALLDPGSLTSLSAEMKFHLEEAKANSPLGGYLLPSQSSTWPRIEKVLQHERSSCGISQPLSPRPGRELRSFLLISLEDHQMGTSWSRKLLHDSQAILRILYNIPLRGCSGLARRSRSQLSSIQDKPKSGFEVMSIWSSKPYIKLAVITYSQACLTFKVGLA</sequence>
<dbReference type="Gene3D" id="3.80.10.10">
    <property type="entry name" value="Ribonuclease Inhibitor"/>
    <property type="match status" value="2"/>
</dbReference>
<feature type="signal peptide" evidence="23">
    <location>
        <begin position="1"/>
        <end position="22"/>
    </location>
</feature>
<dbReference type="SMART" id="SM00365">
    <property type="entry name" value="LRR_SD22"/>
    <property type="match status" value="5"/>
</dbReference>
<evidence type="ECO:0000313" key="26">
    <source>
        <dbReference type="Proteomes" id="UP001603857"/>
    </source>
</evidence>
<evidence type="ECO:0000256" key="14">
    <source>
        <dbReference type="ARBA" id="ARBA00022840"/>
    </source>
</evidence>
<keyword evidence="8" id="KW-0808">Transferase</keyword>
<feature type="binding site" evidence="21">
    <location>
        <position position="552"/>
    </location>
    <ligand>
        <name>ATP</name>
        <dbReference type="ChEBI" id="CHEBI:30616"/>
    </ligand>
</feature>
<comment type="catalytic activity">
    <reaction evidence="19">
        <text>L-threonyl-[protein] + ATP = O-phospho-L-threonyl-[protein] + ADP + H(+)</text>
        <dbReference type="Rhea" id="RHEA:46608"/>
        <dbReference type="Rhea" id="RHEA-COMP:11060"/>
        <dbReference type="Rhea" id="RHEA-COMP:11605"/>
        <dbReference type="ChEBI" id="CHEBI:15378"/>
        <dbReference type="ChEBI" id="CHEBI:30013"/>
        <dbReference type="ChEBI" id="CHEBI:30616"/>
        <dbReference type="ChEBI" id="CHEBI:61977"/>
        <dbReference type="ChEBI" id="CHEBI:456216"/>
        <dbReference type="EC" id="2.7.11.1"/>
    </reaction>
</comment>
<evidence type="ECO:0000313" key="25">
    <source>
        <dbReference type="EMBL" id="KAL2337497.1"/>
    </source>
</evidence>
<evidence type="ECO:0000256" key="16">
    <source>
        <dbReference type="ARBA" id="ARBA00023136"/>
    </source>
</evidence>
<dbReference type="SUPFAM" id="SSF52047">
    <property type="entry name" value="RNI-like"/>
    <property type="match status" value="1"/>
</dbReference>
<comment type="subcellular location">
    <subcellularLocation>
        <location evidence="1">Cell membrane</location>
    </subcellularLocation>
    <subcellularLocation>
        <location evidence="2">Membrane</location>
        <topology evidence="2">Single-pass type I membrane protein</topology>
    </subcellularLocation>
</comment>
<evidence type="ECO:0000256" key="20">
    <source>
        <dbReference type="ARBA" id="ARBA00048679"/>
    </source>
</evidence>
<evidence type="ECO:0000256" key="12">
    <source>
        <dbReference type="ARBA" id="ARBA00022741"/>
    </source>
</evidence>
<dbReference type="InterPro" id="IPR017441">
    <property type="entry name" value="Protein_kinase_ATP_BS"/>
</dbReference>
<keyword evidence="11" id="KW-0677">Repeat</keyword>
<dbReference type="FunFam" id="1.10.510.10:FF:000445">
    <property type="entry name" value="MDIS1-interacting receptor like kinase 2"/>
    <property type="match status" value="1"/>
</dbReference>
<evidence type="ECO:0000256" key="23">
    <source>
        <dbReference type="SAM" id="SignalP"/>
    </source>
</evidence>
<keyword evidence="16 22" id="KW-0472">Membrane</keyword>
<keyword evidence="4" id="KW-1003">Cell membrane</keyword>
<evidence type="ECO:0000256" key="19">
    <source>
        <dbReference type="ARBA" id="ARBA00047899"/>
    </source>
</evidence>
<evidence type="ECO:0000256" key="3">
    <source>
        <dbReference type="ARBA" id="ARBA00012513"/>
    </source>
</evidence>
<dbReference type="Gene3D" id="3.30.200.20">
    <property type="entry name" value="Phosphorylase Kinase, domain 1"/>
    <property type="match status" value="1"/>
</dbReference>
<keyword evidence="9 22" id="KW-0812">Transmembrane</keyword>
<dbReference type="SMART" id="SM00369">
    <property type="entry name" value="LRR_TYP"/>
    <property type="match status" value="6"/>
</dbReference>
<dbReference type="Pfam" id="PF00560">
    <property type="entry name" value="LRR_1"/>
    <property type="match status" value="6"/>
</dbReference>
<dbReference type="FunFam" id="3.80.10.10:FF:000095">
    <property type="entry name" value="LRR receptor-like serine/threonine-protein kinase GSO1"/>
    <property type="match status" value="1"/>
</dbReference>
<evidence type="ECO:0000256" key="6">
    <source>
        <dbReference type="ARBA" id="ARBA00022553"/>
    </source>
</evidence>
<evidence type="ECO:0000256" key="17">
    <source>
        <dbReference type="ARBA" id="ARBA00023170"/>
    </source>
</evidence>
<dbReference type="FunFam" id="3.80.10.10:FF:000041">
    <property type="entry name" value="LRR receptor-like serine/threonine-protein kinase ERECTA"/>
    <property type="match status" value="1"/>
</dbReference>
<evidence type="ECO:0000256" key="22">
    <source>
        <dbReference type="SAM" id="Phobius"/>
    </source>
</evidence>
<gene>
    <name evidence="25" type="ORF">Fmac_011943</name>
</gene>
<keyword evidence="15 22" id="KW-1133">Transmembrane helix</keyword>
<dbReference type="GO" id="GO:0005886">
    <property type="term" value="C:plasma membrane"/>
    <property type="evidence" value="ECO:0007669"/>
    <property type="project" value="UniProtKB-SubCell"/>
</dbReference>
<accession>A0ABD1MNX0</accession>